<evidence type="ECO:0000256" key="1">
    <source>
        <dbReference type="ARBA" id="ARBA00022574"/>
    </source>
</evidence>
<evidence type="ECO:0000256" key="5">
    <source>
        <dbReference type="PROSITE-ProRule" id="PRU00221"/>
    </source>
</evidence>
<dbReference type="InterPro" id="IPR015943">
    <property type="entry name" value="WD40/YVTN_repeat-like_dom_sf"/>
</dbReference>
<dbReference type="InterPro" id="IPR036322">
    <property type="entry name" value="WD40_repeat_dom_sf"/>
</dbReference>
<dbReference type="EMBL" id="RBNJ01000725">
    <property type="protein sequence ID" value="RUS34114.1"/>
    <property type="molecule type" value="Genomic_DNA"/>
</dbReference>
<dbReference type="AlphaFoldDB" id="A0A433QWJ7"/>
<gene>
    <name evidence="6" type="ORF">BC938DRAFT_482365</name>
</gene>
<keyword evidence="7" id="KW-1185">Reference proteome</keyword>
<evidence type="ECO:0000313" key="6">
    <source>
        <dbReference type="EMBL" id="RUS34114.1"/>
    </source>
</evidence>
<comment type="similarity">
    <text evidence="4">Belongs to the WD repeat PAAF1/RPN14 family.</text>
</comment>
<accession>A0A433QWJ7</accession>
<sequence length="458" mass="48529">MLLQLPYISVQHDWHEAIADVACAHDKPTNSTDTFWISAYGHGKGASIHTSVTVRKADSGHAGVELTGEGGMEVTLVNHKTIKISYPAQDISNVTVHAPRAAYKVTDSPTRIPKPINSIDVSPGGELFVVGGDAGDLKIGELDGGAIRRDLKGHFGDITTCRFFPSGQVILSGASDFQLRIWSALDGLNPVTLKGHRAASSRDGTIKLWECGKHGLHHCFVAPVACGGCSTFCTPGTFSPSFTVSLLLIHKGSAATISTLGNYATPVNKIAIGTVPSTLRGGGDVEVEVDSREVETEDKLLLAAVSDGSLRGIDLRSKAEVFATSAKSAASIACAYAPQWNLVVSGDAQGVINAWDLRDIRQYSTPGTIFELKPLVTFYRNEYPIQDVVISKDDKGAPVLFIATVDGAACQTSPLLSADPSSLRVTHEYSGFDMDPIANLRLLGKQGVVCAGRDGVMS</sequence>
<dbReference type="PANTHER" id="PTHR19857:SF19">
    <property type="entry name" value="26S PROTEASOME REGULATORY SUBUNIT RPN14"/>
    <property type="match status" value="1"/>
</dbReference>
<evidence type="ECO:0000313" key="7">
    <source>
        <dbReference type="Proteomes" id="UP000274822"/>
    </source>
</evidence>
<dbReference type="Gene3D" id="2.130.10.10">
    <property type="entry name" value="YVTN repeat-like/Quinoprotein amine dehydrogenase"/>
    <property type="match status" value="2"/>
</dbReference>
<dbReference type="GO" id="GO:0000502">
    <property type="term" value="C:proteasome complex"/>
    <property type="evidence" value="ECO:0007669"/>
    <property type="project" value="UniProtKB-KW"/>
</dbReference>
<keyword evidence="3" id="KW-0647">Proteasome</keyword>
<evidence type="ECO:0000256" key="4">
    <source>
        <dbReference type="ARBA" id="ARBA00038321"/>
    </source>
</evidence>
<dbReference type="PANTHER" id="PTHR19857">
    <property type="entry name" value="MITOCHONDRIAL DIVISION PROTEIN 1-RELATED"/>
    <property type="match status" value="1"/>
</dbReference>
<protein>
    <submittedName>
        <fullName evidence="6">WD40-repeat-containing domain protein</fullName>
    </submittedName>
</protein>
<feature type="repeat" description="WD" evidence="5">
    <location>
        <begin position="151"/>
        <end position="183"/>
    </location>
</feature>
<dbReference type="Proteomes" id="UP000274822">
    <property type="component" value="Unassembled WGS sequence"/>
</dbReference>
<keyword evidence="2" id="KW-0677">Repeat</keyword>
<evidence type="ECO:0000256" key="2">
    <source>
        <dbReference type="ARBA" id="ARBA00022737"/>
    </source>
</evidence>
<evidence type="ECO:0000256" key="3">
    <source>
        <dbReference type="ARBA" id="ARBA00022942"/>
    </source>
</evidence>
<dbReference type="PROSITE" id="PS50294">
    <property type="entry name" value="WD_REPEATS_REGION"/>
    <property type="match status" value="1"/>
</dbReference>
<proteinExistence type="inferred from homology"/>
<dbReference type="Pfam" id="PF00400">
    <property type="entry name" value="WD40"/>
    <property type="match status" value="1"/>
</dbReference>
<reference evidence="6 7" key="1">
    <citation type="journal article" date="2018" name="New Phytol.">
        <title>Phylogenomics of Endogonaceae and evolution of mycorrhizas within Mucoromycota.</title>
        <authorList>
            <person name="Chang Y."/>
            <person name="Desiro A."/>
            <person name="Na H."/>
            <person name="Sandor L."/>
            <person name="Lipzen A."/>
            <person name="Clum A."/>
            <person name="Barry K."/>
            <person name="Grigoriev I.V."/>
            <person name="Martin F.M."/>
            <person name="Stajich J.E."/>
            <person name="Smith M.E."/>
            <person name="Bonito G."/>
            <person name="Spatafora J.W."/>
        </authorList>
    </citation>
    <scope>NUCLEOTIDE SEQUENCE [LARGE SCALE GENOMIC DNA]</scope>
    <source>
        <strain evidence="6 7">AD002</strain>
    </source>
</reference>
<dbReference type="SUPFAM" id="SSF50978">
    <property type="entry name" value="WD40 repeat-like"/>
    <property type="match status" value="1"/>
</dbReference>
<comment type="caution">
    <text evidence="6">The sequence shown here is derived from an EMBL/GenBank/DDBJ whole genome shotgun (WGS) entry which is preliminary data.</text>
</comment>
<dbReference type="InterPro" id="IPR001680">
    <property type="entry name" value="WD40_rpt"/>
</dbReference>
<keyword evidence="1 5" id="KW-0853">WD repeat</keyword>
<dbReference type="SMART" id="SM00320">
    <property type="entry name" value="WD40"/>
    <property type="match status" value="4"/>
</dbReference>
<organism evidence="6 7">
    <name type="scientific">Jimgerdemannia flammicorona</name>
    <dbReference type="NCBI Taxonomy" id="994334"/>
    <lineage>
        <taxon>Eukaryota</taxon>
        <taxon>Fungi</taxon>
        <taxon>Fungi incertae sedis</taxon>
        <taxon>Mucoromycota</taxon>
        <taxon>Mucoromycotina</taxon>
        <taxon>Endogonomycetes</taxon>
        <taxon>Endogonales</taxon>
        <taxon>Endogonaceae</taxon>
        <taxon>Jimgerdemannia</taxon>
    </lineage>
</organism>
<dbReference type="InterPro" id="IPR051179">
    <property type="entry name" value="WD_repeat_multifunction"/>
</dbReference>
<dbReference type="PROSITE" id="PS50082">
    <property type="entry name" value="WD_REPEATS_2"/>
    <property type="match status" value="1"/>
</dbReference>
<name>A0A433QWJ7_9FUNG</name>